<gene>
    <name evidence="1" type="ORF">CAK95_19025</name>
</gene>
<evidence type="ECO:0000313" key="1">
    <source>
        <dbReference type="EMBL" id="ARQ00949.1"/>
    </source>
</evidence>
<reference evidence="1 2" key="1">
    <citation type="submission" date="2017-05" db="EMBL/GenBank/DDBJ databases">
        <title>Full genome sequence of Pseudorhodoplanes sinuspersici.</title>
        <authorList>
            <person name="Dastgheib S.M.M."/>
            <person name="Shavandi M."/>
            <person name="Tirandaz H."/>
        </authorList>
    </citation>
    <scope>NUCLEOTIDE SEQUENCE [LARGE SCALE GENOMIC DNA]</scope>
    <source>
        <strain evidence="1 2">RIPI110</strain>
    </source>
</reference>
<evidence type="ECO:0008006" key="3">
    <source>
        <dbReference type="Google" id="ProtNLM"/>
    </source>
</evidence>
<dbReference type="InterPro" id="IPR021508">
    <property type="entry name" value="Gp17-like"/>
</dbReference>
<dbReference type="InterPro" id="IPR053745">
    <property type="entry name" value="Viral_Tail_Comp_sf"/>
</dbReference>
<dbReference type="Gene3D" id="3.30.2000.30">
    <property type="match status" value="1"/>
</dbReference>
<sequence>MSTATAALRAAIHDALTTDTALAAILGGAKVYDEPPRHADFPYVTLGEARVSDYSAGDETLQEHQLTLHAWSRQGGHKEAHMITGALLQALDDAPLSPDGHQLINLRFSLADIRREADGRTYHALVRFRAVTEPA</sequence>
<keyword evidence="2" id="KW-1185">Reference proteome</keyword>
<protein>
    <recommendedName>
        <fullName evidence="3">DUF3168 domain-containing protein</fullName>
    </recommendedName>
</protein>
<dbReference type="KEGG" id="psin:CAK95_19025"/>
<dbReference type="AlphaFoldDB" id="A0A1W6ZU41"/>
<evidence type="ECO:0000313" key="2">
    <source>
        <dbReference type="Proteomes" id="UP000194137"/>
    </source>
</evidence>
<accession>A0A1W6ZU41</accession>
<dbReference type="Pfam" id="PF11367">
    <property type="entry name" value="Tail_completion_gp17"/>
    <property type="match status" value="1"/>
</dbReference>
<dbReference type="RefSeq" id="WP_086089344.1">
    <property type="nucleotide sequence ID" value="NZ_CP021112.1"/>
</dbReference>
<organism evidence="1 2">
    <name type="scientific">Pseudorhodoplanes sinuspersici</name>
    <dbReference type="NCBI Taxonomy" id="1235591"/>
    <lineage>
        <taxon>Bacteria</taxon>
        <taxon>Pseudomonadati</taxon>
        <taxon>Pseudomonadota</taxon>
        <taxon>Alphaproteobacteria</taxon>
        <taxon>Hyphomicrobiales</taxon>
        <taxon>Pseudorhodoplanes</taxon>
    </lineage>
</organism>
<dbReference type="Proteomes" id="UP000194137">
    <property type="component" value="Chromosome"/>
</dbReference>
<dbReference type="STRING" id="1235591.CAK95_19025"/>
<dbReference type="OrthoDB" id="7630456at2"/>
<dbReference type="EMBL" id="CP021112">
    <property type="protein sequence ID" value="ARQ00949.1"/>
    <property type="molecule type" value="Genomic_DNA"/>
</dbReference>
<proteinExistence type="predicted"/>
<name>A0A1W6ZU41_9HYPH</name>